<keyword evidence="7" id="KW-1185">Reference proteome</keyword>
<keyword evidence="1 2" id="KW-0663">Pyridoxal phosphate</keyword>
<protein>
    <recommendedName>
        <fullName evidence="2">Pyridoxal phosphate homeostasis protein</fullName>
        <shortName evidence="2">PLP homeostasis protein</shortName>
    </recommendedName>
</protein>
<evidence type="ECO:0000313" key="7">
    <source>
        <dbReference type="Proteomes" id="UP000629098"/>
    </source>
</evidence>
<dbReference type="InterPro" id="IPR001608">
    <property type="entry name" value="Ala_racemase_N"/>
</dbReference>
<evidence type="ECO:0000256" key="1">
    <source>
        <dbReference type="ARBA" id="ARBA00022898"/>
    </source>
</evidence>
<dbReference type="PANTHER" id="PTHR10146">
    <property type="entry name" value="PROLINE SYNTHETASE CO-TRANSCRIBED BACTERIAL HOMOLOG PROTEIN"/>
    <property type="match status" value="1"/>
</dbReference>
<accession>A0A8J6XAT8</accession>
<feature type="modified residue" description="N6-(pyridoxal phosphate)lysine" evidence="2 3">
    <location>
        <position position="27"/>
    </location>
</feature>
<dbReference type="CDD" id="cd00635">
    <property type="entry name" value="PLPDE_III_YBL036c_like"/>
    <property type="match status" value="1"/>
</dbReference>
<dbReference type="FunFam" id="3.20.20.10:FF:000018">
    <property type="entry name" value="Pyridoxal phosphate homeostasis protein"/>
    <property type="match status" value="1"/>
</dbReference>
<evidence type="ECO:0000256" key="3">
    <source>
        <dbReference type="PIRSR" id="PIRSR004848-1"/>
    </source>
</evidence>
<comment type="caution">
    <text evidence="6">The sequence shown here is derived from an EMBL/GenBank/DDBJ whole genome shotgun (WGS) entry which is preliminary data.</text>
</comment>
<evidence type="ECO:0000256" key="2">
    <source>
        <dbReference type="HAMAP-Rule" id="MF_02087"/>
    </source>
</evidence>
<dbReference type="PANTHER" id="PTHR10146:SF14">
    <property type="entry name" value="PYRIDOXAL PHOSPHATE HOMEOSTASIS PROTEIN"/>
    <property type="match status" value="1"/>
</dbReference>
<comment type="similarity">
    <text evidence="2 4">Belongs to the pyridoxal phosphate-binding protein YggS/PROSC family.</text>
</comment>
<dbReference type="HAMAP" id="MF_02087">
    <property type="entry name" value="PLP_homeostasis"/>
    <property type="match status" value="1"/>
</dbReference>
<evidence type="ECO:0000313" key="6">
    <source>
        <dbReference type="EMBL" id="MBD2771084.1"/>
    </source>
</evidence>
<dbReference type="Gene3D" id="3.20.20.10">
    <property type="entry name" value="Alanine racemase"/>
    <property type="match status" value="1"/>
</dbReference>
<comment type="function">
    <text evidence="2">Pyridoxal 5'-phosphate (PLP)-binding protein, which is involved in PLP homeostasis.</text>
</comment>
<dbReference type="AlphaFoldDB" id="A0A8J6XAT8"/>
<dbReference type="GO" id="GO:0030170">
    <property type="term" value="F:pyridoxal phosphate binding"/>
    <property type="evidence" value="ECO:0007669"/>
    <property type="project" value="UniProtKB-UniRule"/>
</dbReference>
<feature type="domain" description="Alanine racemase N-terminal" evidence="5">
    <location>
        <begin position="6"/>
        <end position="221"/>
    </location>
</feature>
<reference evidence="6" key="1">
    <citation type="submission" date="2020-09" db="EMBL/GenBank/DDBJ databases">
        <title>Iningainema tapete sp. nov. (Scytonemataceae, Cyanobacteria) from greenhouses in central Florida (USA) produces two types of nodularin with biosynthetic potential for microcystin-LR and anabaenopeptins.</title>
        <authorList>
            <person name="Berthold D.E."/>
            <person name="Lefler F.W."/>
            <person name="Huang I.-S."/>
            <person name="Abdulla H."/>
            <person name="Zimba P.V."/>
            <person name="Laughinghouse H.D. IV."/>
        </authorList>
    </citation>
    <scope>NUCLEOTIDE SEQUENCE</scope>
    <source>
        <strain evidence="6">BLCCT55</strain>
    </source>
</reference>
<gene>
    <name evidence="6" type="ORF">ICL16_02830</name>
</gene>
<dbReference type="InterPro" id="IPR029066">
    <property type="entry name" value="PLP-binding_barrel"/>
</dbReference>
<sequence length="223" mass="24855">MSSSISVRITNIRASLPESVRLIAVTKQVSTEAMRCAYEAGIRDFGESRIQQAAKKQVDLQDLPDITWHFIGHLQTNKAKKAVEQFKWIHSVDSLKLAQRLDELAVELGVSPLVCLQVKIQSDPSKSGWTVPQLLADLPKLDSYKNLQIQGLMTIPPLGLNDSEILNLYNTTRQLAKEIREQNWANIKMLHLSMGMSGDYPLAVQAGATMVRLGTIMFGERSP</sequence>
<proteinExistence type="inferred from homology"/>
<comment type="cofactor">
    <cofactor evidence="3">
        <name>pyridoxal 5'-phosphate</name>
        <dbReference type="ChEBI" id="CHEBI:597326"/>
    </cofactor>
</comment>
<dbReference type="NCBIfam" id="TIGR00044">
    <property type="entry name" value="YggS family pyridoxal phosphate-dependent enzyme"/>
    <property type="match status" value="1"/>
</dbReference>
<dbReference type="RefSeq" id="WP_190825378.1">
    <property type="nucleotide sequence ID" value="NZ_CAWPPI010000013.1"/>
</dbReference>
<dbReference type="EMBL" id="JACXAE010000013">
    <property type="protein sequence ID" value="MBD2771084.1"/>
    <property type="molecule type" value="Genomic_DNA"/>
</dbReference>
<dbReference type="SUPFAM" id="SSF51419">
    <property type="entry name" value="PLP-binding barrel"/>
    <property type="match status" value="1"/>
</dbReference>
<evidence type="ECO:0000259" key="5">
    <source>
        <dbReference type="Pfam" id="PF01168"/>
    </source>
</evidence>
<evidence type="ECO:0000256" key="4">
    <source>
        <dbReference type="RuleBase" id="RU004514"/>
    </source>
</evidence>
<dbReference type="Pfam" id="PF01168">
    <property type="entry name" value="Ala_racemase_N"/>
    <property type="match status" value="1"/>
</dbReference>
<organism evidence="6 7">
    <name type="scientific">Iningainema tapete BLCC-T55</name>
    <dbReference type="NCBI Taxonomy" id="2748662"/>
    <lineage>
        <taxon>Bacteria</taxon>
        <taxon>Bacillati</taxon>
        <taxon>Cyanobacteriota</taxon>
        <taxon>Cyanophyceae</taxon>
        <taxon>Nostocales</taxon>
        <taxon>Scytonemataceae</taxon>
        <taxon>Iningainema tapete</taxon>
    </lineage>
</organism>
<dbReference type="Proteomes" id="UP000629098">
    <property type="component" value="Unassembled WGS sequence"/>
</dbReference>
<name>A0A8J6XAT8_9CYAN</name>
<dbReference type="PIRSF" id="PIRSF004848">
    <property type="entry name" value="YBL036c_PLPDEIII"/>
    <property type="match status" value="1"/>
</dbReference>
<dbReference type="InterPro" id="IPR011078">
    <property type="entry name" value="PyrdxlP_homeostasis"/>
</dbReference>